<evidence type="ECO:0000256" key="5">
    <source>
        <dbReference type="ARBA" id="ARBA00023136"/>
    </source>
</evidence>
<reference evidence="7" key="1">
    <citation type="journal article" date="2014" name="Int. J. Syst. Evol. Microbiol.">
        <title>Complete genome sequence of Corynebacterium casei LMG S-19264T (=DSM 44701T), isolated from a smear-ripened cheese.</title>
        <authorList>
            <consortium name="US DOE Joint Genome Institute (JGI-PGF)"/>
            <person name="Walter F."/>
            <person name="Albersmeier A."/>
            <person name="Kalinowski J."/>
            <person name="Ruckert C."/>
        </authorList>
    </citation>
    <scope>NUCLEOTIDE SEQUENCE</scope>
    <source>
        <strain evidence="7">CGMCC 1.12777</strain>
    </source>
</reference>
<dbReference type="GO" id="GO:0005886">
    <property type="term" value="C:plasma membrane"/>
    <property type="evidence" value="ECO:0007669"/>
    <property type="project" value="UniProtKB-SubCell"/>
</dbReference>
<accession>A0A8J2ZZ68</accession>
<dbReference type="Proteomes" id="UP000656813">
    <property type="component" value="Unassembled WGS sequence"/>
</dbReference>
<feature type="transmembrane region" description="Helical" evidence="6">
    <location>
        <begin position="133"/>
        <end position="155"/>
    </location>
</feature>
<name>A0A8J2ZZ68_9BACL</name>
<evidence type="ECO:0000313" key="8">
    <source>
        <dbReference type="Proteomes" id="UP000656813"/>
    </source>
</evidence>
<protein>
    <submittedName>
        <fullName evidence="7">UPF0421 protein</fullName>
    </submittedName>
</protein>
<keyword evidence="3 6" id="KW-0812">Transmembrane</keyword>
<evidence type="ECO:0000256" key="3">
    <source>
        <dbReference type="ARBA" id="ARBA00022692"/>
    </source>
</evidence>
<keyword evidence="4 6" id="KW-1133">Transmembrane helix</keyword>
<feature type="transmembrane region" description="Helical" evidence="6">
    <location>
        <begin position="110"/>
        <end position="127"/>
    </location>
</feature>
<comment type="caution">
    <text evidence="7">The sequence shown here is derived from an EMBL/GenBank/DDBJ whole genome shotgun (WGS) entry which is preliminary data.</text>
</comment>
<reference evidence="7" key="2">
    <citation type="submission" date="2020-09" db="EMBL/GenBank/DDBJ databases">
        <authorList>
            <person name="Sun Q."/>
            <person name="Zhou Y."/>
        </authorList>
    </citation>
    <scope>NUCLEOTIDE SEQUENCE</scope>
    <source>
        <strain evidence="7">CGMCC 1.12777</strain>
    </source>
</reference>
<dbReference type="EMBL" id="BMFV01000036">
    <property type="protein sequence ID" value="GGH87020.1"/>
    <property type="molecule type" value="Genomic_DNA"/>
</dbReference>
<evidence type="ECO:0000313" key="7">
    <source>
        <dbReference type="EMBL" id="GGH87020.1"/>
    </source>
</evidence>
<gene>
    <name evidence="7" type="ORF">GCM10007096_36070</name>
</gene>
<comment type="subcellular location">
    <subcellularLocation>
        <location evidence="1">Cell membrane</location>
        <topology evidence="1">Multi-pass membrane protein</topology>
    </subcellularLocation>
</comment>
<dbReference type="Pfam" id="PF06081">
    <property type="entry name" value="ArAE_1"/>
    <property type="match status" value="1"/>
</dbReference>
<dbReference type="InterPro" id="IPR010343">
    <property type="entry name" value="ArAE_1"/>
</dbReference>
<feature type="transmembrane region" description="Helical" evidence="6">
    <location>
        <begin position="20"/>
        <end position="39"/>
    </location>
</feature>
<organism evidence="7 8">
    <name type="scientific">Pullulanibacillus pueri</name>
    <dbReference type="NCBI Taxonomy" id="1437324"/>
    <lineage>
        <taxon>Bacteria</taxon>
        <taxon>Bacillati</taxon>
        <taxon>Bacillota</taxon>
        <taxon>Bacilli</taxon>
        <taxon>Bacillales</taxon>
        <taxon>Sporolactobacillaceae</taxon>
        <taxon>Pullulanibacillus</taxon>
    </lineage>
</organism>
<keyword evidence="5 6" id="KW-0472">Membrane</keyword>
<feature type="transmembrane region" description="Helical" evidence="6">
    <location>
        <begin position="83"/>
        <end position="103"/>
    </location>
</feature>
<evidence type="ECO:0000256" key="6">
    <source>
        <dbReference type="SAM" id="Phobius"/>
    </source>
</evidence>
<evidence type="ECO:0000256" key="4">
    <source>
        <dbReference type="ARBA" id="ARBA00022989"/>
    </source>
</evidence>
<sequence length="357" mass="41000">MNQVRGMQWVLKRSFIGSRIIKSCLAAFVTAFICQALNWPPLFAVMTAVVSIENTSVDSVKKGLIRFPASAIGAAFAMLSEDLFGRGALTYGLAASLTLILCYKLKLYDGMVVAILTAVAMIPETYGHYLDSFIIRLGTTLTGITVATLINYFVMPPNYKKIVSRKAEDLTRKTARLIQVMLEPPQGKAHNARLRHMYQECNKTLETSFKLIRFQRSEWRYHFHHTHEIREITYDQRRFEQLQKVMYHIGNLIYSPVNLSVYNEEEQAHIRYFIKILAQKLVEGTTNRETQKAFEEGLQKIDALYNSIVSEQAKGENGHHYLIPQQMILYELLSIYEIIELNDVCSESAKKRFKQHS</sequence>
<dbReference type="AlphaFoldDB" id="A0A8J2ZZ68"/>
<proteinExistence type="predicted"/>
<evidence type="ECO:0000256" key="2">
    <source>
        <dbReference type="ARBA" id="ARBA00022475"/>
    </source>
</evidence>
<dbReference type="RefSeq" id="WP_188498778.1">
    <property type="nucleotide sequence ID" value="NZ_BMFV01000036.1"/>
</dbReference>
<keyword evidence="8" id="KW-1185">Reference proteome</keyword>
<evidence type="ECO:0000256" key="1">
    <source>
        <dbReference type="ARBA" id="ARBA00004651"/>
    </source>
</evidence>
<keyword evidence="2" id="KW-1003">Cell membrane</keyword>